<dbReference type="UniPathway" id="UPA00269">
    <property type="reaction ID" value="UER00713"/>
</dbReference>
<dbReference type="Pfam" id="PF02628">
    <property type="entry name" value="COX15-CtaA"/>
    <property type="match status" value="1"/>
</dbReference>
<evidence type="ECO:0000256" key="7">
    <source>
        <dbReference type="ARBA" id="ARBA00023004"/>
    </source>
</evidence>
<feature type="transmembrane region" description="Helical" evidence="11">
    <location>
        <begin position="286"/>
        <end position="307"/>
    </location>
</feature>
<evidence type="ECO:0000256" key="6">
    <source>
        <dbReference type="ARBA" id="ARBA00023002"/>
    </source>
</evidence>
<evidence type="ECO:0000313" key="13">
    <source>
        <dbReference type="EMBL" id="KWW11586.1"/>
    </source>
</evidence>
<sequence length="343" mass="38233">MEQNNLATEKKVGLLVKSSLKWFAVLTTIVMLFILLGGALVTKTDSGMGCGRSWPLCNGQLIPDKITLELVIELSHRLVSGAGGFLVLLLSYMSWREIGHIREARFLSVLSFSFLLLQGLIGAAAVLWSQSDFVLALHFGISLISFASVFLLTLLIFEVDKKFEAEKLIVDKRMKFHITGVLAFSLFVVYTGALVRHTESSLICKDWPLCINDSPALPSNLYEWVQMGHRAIAGTIFLWVSYVTYIAHKYYKNQKVIYGGWIAAFILVFLQVTAGAFIIFSRQNLYIALSHALFIACFFGVMSYLMLLTSRSKKNALAKLKGSSPNTVNVHNEHDITPTLPAR</sequence>
<keyword evidence="9 11" id="KW-0472">Membrane</keyword>
<comment type="function">
    <text evidence="11">Catalyzes the conversion of heme O to heme A by two successive hydroxylations of the methyl group at C8. The first hydroxylation forms heme I, the second hydroxylation results in an unstable dihydroxymethyl group, which spontaneously dehydrates, resulting in the formyl group of heme A.</text>
</comment>
<comment type="similarity">
    <text evidence="11">Belongs to the COX15/CtaA family. Type 1 subfamily.</text>
</comment>
<dbReference type="GO" id="GO:0006784">
    <property type="term" value="P:heme A biosynthetic process"/>
    <property type="evidence" value="ECO:0007669"/>
    <property type="project" value="UniProtKB-UniRule"/>
</dbReference>
<keyword evidence="3 11" id="KW-0812">Transmembrane</keyword>
<evidence type="ECO:0000256" key="1">
    <source>
        <dbReference type="ARBA" id="ARBA00004141"/>
    </source>
</evidence>
<dbReference type="GO" id="GO:0046872">
    <property type="term" value="F:metal ion binding"/>
    <property type="evidence" value="ECO:0007669"/>
    <property type="project" value="UniProtKB-KW"/>
</dbReference>
<feature type="transmembrane region" description="Helical" evidence="11">
    <location>
        <begin position="227"/>
        <end position="246"/>
    </location>
</feature>
<comment type="cofactor">
    <cofactor evidence="11">
        <name>heme b</name>
        <dbReference type="ChEBI" id="CHEBI:60344"/>
    </cofactor>
</comment>
<dbReference type="GO" id="GO:0005886">
    <property type="term" value="C:plasma membrane"/>
    <property type="evidence" value="ECO:0007669"/>
    <property type="project" value="UniProtKB-SubCell"/>
</dbReference>
<evidence type="ECO:0000256" key="8">
    <source>
        <dbReference type="ARBA" id="ARBA00023133"/>
    </source>
</evidence>
<comment type="caution">
    <text evidence="13">The sequence shown here is derived from an EMBL/GenBank/DDBJ whole genome shotgun (WGS) entry which is preliminary data.</text>
</comment>
<evidence type="ECO:0000256" key="5">
    <source>
        <dbReference type="ARBA" id="ARBA00022989"/>
    </source>
</evidence>
<keyword evidence="5 11" id="KW-1133">Transmembrane helix</keyword>
<feature type="transmembrane region" description="Helical" evidence="11">
    <location>
        <begin position="178"/>
        <end position="195"/>
    </location>
</feature>
<dbReference type="AlphaFoldDB" id="A0A109MT03"/>
<evidence type="ECO:0000256" key="4">
    <source>
        <dbReference type="ARBA" id="ARBA00022723"/>
    </source>
</evidence>
<comment type="subcellular location">
    <subcellularLocation>
        <location evidence="11">Cell membrane</location>
        <topology evidence="11">Multi-pass membrane protein</topology>
    </subcellularLocation>
    <subcellularLocation>
        <location evidence="1">Membrane</location>
        <topology evidence="1">Multi-pass membrane protein</topology>
    </subcellularLocation>
</comment>
<evidence type="ECO:0000256" key="2">
    <source>
        <dbReference type="ARBA" id="ARBA00022475"/>
    </source>
</evidence>
<accession>A0A109MT03</accession>
<keyword evidence="6 11" id="KW-0560">Oxidoreductase</keyword>
<comment type="subunit">
    <text evidence="11">Interacts with CtaB.</text>
</comment>
<evidence type="ECO:0000256" key="3">
    <source>
        <dbReference type="ARBA" id="ARBA00022692"/>
    </source>
</evidence>
<comment type="pathway">
    <text evidence="11">Porphyrin-containing compound metabolism; heme A biosynthesis; heme A from heme O: step 1/1.</text>
</comment>
<feature type="region of interest" description="Disordered" evidence="12">
    <location>
        <begin position="322"/>
        <end position="343"/>
    </location>
</feature>
<evidence type="ECO:0000313" key="14">
    <source>
        <dbReference type="Proteomes" id="UP000064189"/>
    </source>
</evidence>
<keyword evidence="8 11" id="KW-0350">Heme biosynthesis</keyword>
<feature type="transmembrane region" description="Helical" evidence="11">
    <location>
        <begin position="134"/>
        <end position="157"/>
    </location>
</feature>
<dbReference type="HAMAP" id="MF_01664">
    <property type="entry name" value="HemeA_synth_type1"/>
    <property type="match status" value="1"/>
</dbReference>
<evidence type="ECO:0000256" key="9">
    <source>
        <dbReference type="ARBA" id="ARBA00023136"/>
    </source>
</evidence>
<keyword evidence="14" id="KW-1185">Reference proteome</keyword>
<evidence type="ECO:0000256" key="12">
    <source>
        <dbReference type="SAM" id="MobiDB-lite"/>
    </source>
</evidence>
<reference evidence="13 14" key="1">
    <citation type="submission" date="2015-11" db="EMBL/GenBank/DDBJ databases">
        <title>Genome Sequence of Bacillus simplex strain VanAntwerpen2.</title>
        <authorList>
            <person name="Couger M.B."/>
        </authorList>
    </citation>
    <scope>NUCLEOTIDE SEQUENCE [LARGE SCALE GENOMIC DNA]</scope>
    <source>
        <strain evidence="13 14">VanAntwerpen02</strain>
    </source>
</reference>
<feature type="transmembrane region" description="Helical" evidence="11">
    <location>
        <begin position="258"/>
        <end position="280"/>
    </location>
</feature>
<dbReference type="PANTHER" id="PTHR35457">
    <property type="entry name" value="HEME A SYNTHASE"/>
    <property type="match status" value="1"/>
</dbReference>
<dbReference type="EMBL" id="LNNH01000051">
    <property type="protein sequence ID" value="KWW11586.1"/>
    <property type="molecule type" value="Genomic_DNA"/>
</dbReference>
<gene>
    <name evidence="11" type="primary">ctaA</name>
    <name evidence="13" type="ORF">AS888_01005</name>
</gene>
<feature type="transmembrane region" description="Helical" evidence="11">
    <location>
        <begin position="107"/>
        <end position="128"/>
    </location>
</feature>
<dbReference type="PANTHER" id="PTHR35457:SF1">
    <property type="entry name" value="HEME A SYNTHASE"/>
    <property type="match status" value="1"/>
</dbReference>
<dbReference type="GO" id="GO:0120547">
    <property type="term" value="F:heme A synthase activity"/>
    <property type="evidence" value="ECO:0007669"/>
    <property type="project" value="UniProtKB-EC"/>
</dbReference>
<comment type="catalytic activity">
    <reaction evidence="11">
        <text>Fe(II)-heme o + 2 A + H2O = Fe(II)-heme a + 2 AH2</text>
        <dbReference type="Rhea" id="RHEA:63388"/>
        <dbReference type="ChEBI" id="CHEBI:13193"/>
        <dbReference type="ChEBI" id="CHEBI:15377"/>
        <dbReference type="ChEBI" id="CHEBI:17499"/>
        <dbReference type="ChEBI" id="CHEBI:60530"/>
        <dbReference type="ChEBI" id="CHEBI:61715"/>
        <dbReference type="EC" id="1.17.99.9"/>
    </reaction>
</comment>
<dbReference type="EC" id="1.17.99.9" evidence="11"/>
<feature type="binding site" description="axial binding residue" evidence="11">
    <location>
        <position position="291"/>
    </location>
    <ligand>
        <name>heme</name>
        <dbReference type="ChEBI" id="CHEBI:30413"/>
    </ligand>
    <ligandPart>
        <name>Fe</name>
        <dbReference type="ChEBI" id="CHEBI:18248"/>
    </ligandPart>
</feature>
<keyword evidence="7 11" id="KW-0408">Iron</keyword>
<evidence type="ECO:0000256" key="11">
    <source>
        <dbReference type="HAMAP-Rule" id="MF_01664"/>
    </source>
</evidence>
<evidence type="ECO:0000256" key="10">
    <source>
        <dbReference type="ARBA" id="ARBA00023157"/>
    </source>
</evidence>
<name>A0A109MT03_9BACI</name>
<feature type="transmembrane region" description="Helical" evidence="11">
    <location>
        <begin position="78"/>
        <end position="95"/>
    </location>
</feature>
<feature type="transmembrane region" description="Helical" evidence="11">
    <location>
        <begin position="20"/>
        <end position="41"/>
    </location>
</feature>
<keyword evidence="2 11" id="KW-1003">Cell membrane</keyword>
<dbReference type="InterPro" id="IPR050450">
    <property type="entry name" value="COX15/CtaA_HemeA_synthase"/>
</dbReference>
<proteinExistence type="inferred from homology"/>
<dbReference type="Proteomes" id="UP000064189">
    <property type="component" value="Unassembled WGS sequence"/>
</dbReference>
<protein>
    <recommendedName>
        <fullName evidence="11">Heme A synthase</fullName>
        <shortName evidence="11">HAS</shortName>
        <ecNumber evidence="11">1.17.99.9</ecNumber>
    </recommendedName>
    <alternativeName>
        <fullName evidence="11">Cytochrome aa3-controlling protein</fullName>
    </alternativeName>
</protein>
<organism evidence="13 14">
    <name type="scientific">Peribacillus simplex</name>
    <dbReference type="NCBI Taxonomy" id="1478"/>
    <lineage>
        <taxon>Bacteria</taxon>
        <taxon>Bacillati</taxon>
        <taxon>Bacillota</taxon>
        <taxon>Bacilli</taxon>
        <taxon>Bacillales</taxon>
        <taxon>Bacillaceae</taxon>
        <taxon>Peribacillus</taxon>
    </lineage>
</organism>
<keyword evidence="4 11" id="KW-0479">Metal-binding</keyword>
<dbReference type="InterPro" id="IPR003780">
    <property type="entry name" value="COX15/CtaA_fam"/>
</dbReference>
<feature type="binding site" description="axial binding residue" evidence="11">
    <location>
        <position position="229"/>
    </location>
    <ligand>
        <name>heme</name>
        <dbReference type="ChEBI" id="CHEBI:30413"/>
    </ligand>
    <ligandPart>
        <name>Fe</name>
        <dbReference type="ChEBI" id="CHEBI:18248"/>
    </ligandPart>
</feature>
<dbReference type="InterPro" id="IPR023755">
    <property type="entry name" value="HemeA_Synthase_type1"/>
</dbReference>
<keyword evidence="10" id="KW-1015">Disulfide bond</keyword>